<dbReference type="GO" id="GO:0046872">
    <property type="term" value="F:metal ion binding"/>
    <property type="evidence" value="ECO:0007669"/>
    <property type="project" value="UniProtKB-KW"/>
</dbReference>
<evidence type="ECO:0000259" key="8">
    <source>
        <dbReference type="PROSITE" id="PS51379"/>
    </source>
</evidence>
<keyword evidence="6" id="KW-0411">Iron-sulfur</keyword>
<dbReference type="Pfam" id="PF12801">
    <property type="entry name" value="Fer4_5"/>
    <property type="match status" value="2"/>
</dbReference>
<feature type="transmembrane region" description="Helical" evidence="7">
    <location>
        <begin position="7"/>
        <end position="32"/>
    </location>
</feature>
<organism evidence="9 10">
    <name type="scientific">Candidatus Bacteroides pullicola</name>
    <dbReference type="NCBI Taxonomy" id="2838475"/>
    <lineage>
        <taxon>Bacteria</taxon>
        <taxon>Pseudomonadati</taxon>
        <taxon>Bacteroidota</taxon>
        <taxon>Bacteroidia</taxon>
        <taxon>Bacteroidales</taxon>
        <taxon>Bacteroidaceae</taxon>
        <taxon>Bacteroides</taxon>
    </lineage>
</organism>
<keyword evidence="7" id="KW-0812">Transmembrane</keyword>
<feature type="domain" description="4Fe-4S ferredoxin-type" evidence="8">
    <location>
        <begin position="218"/>
        <end position="247"/>
    </location>
</feature>
<feature type="domain" description="4Fe-4S ferredoxin-type" evidence="8">
    <location>
        <begin position="347"/>
        <end position="376"/>
    </location>
</feature>
<keyword evidence="1" id="KW-0813">Transport</keyword>
<evidence type="ECO:0000256" key="7">
    <source>
        <dbReference type="SAM" id="Phobius"/>
    </source>
</evidence>
<name>A0A9D1ZHZ0_9BACE</name>
<evidence type="ECO:0000256" key="4">
    <source>
        <dbReference type="ARBA" id="ARBA00022982"/>
    </source>
</evidence>
<evidence type="ECO:0000313" key="10">
    <source>
        <dbReference type="Proteomes" id="UP000886851"/>
    </source>
</evidence>
<gene>
    <name evidence="9" type="ORF">H9824_05275</name>
</gene>
<evidence type="ECO:0000256" key="6">
    <source>
        <dbReference type="ARBA" id="ARBA00023014"/>
    </source>
</evidence>
<dbReference type="PANTHER" id="PTHR30176:SF3">
    <property type="entry name" value="FERREDOXIN-TYPE PROTEIN NAPH"/>
    <property type="match status" value="1"/>
</dbReference>
<sequence>MLRKIRLTLAILFFACITLLFLDFTGSIHLWFGWMAKIQFLPAVLALNLGIVALLVVLTLVLGRVYCSVICPLGVLQDIVSWLNSRRKKKLKYRFSYSPALSWLRYTMLGVFIVALVAGIGSLATLLAPYSSYGRIASNFFAPVYRWSNNLLAYFAERADSYAFYETDVWLKSLPTFLIALVTLVVIVILAWRNGRTYCNTICPVGTVLGFLSKFALFRITIDTDKCNACGLCSRRCKAACIDGKTHRVDYSRCVACMDCIDTCTHDAIHYRLVTKLPKEPASSPAGNTPKKGAEDATRRSFLTATALVATTALVKAQEKKVDGGLATIEDKKIPNRLTPILPPGAQSARHFAQHCTGCQLCVSACPNGVLRPSTDLTKLMQPEMSYERGYCRPECARCAEVCPTDAIHLTDLAEKSATQIGHAVWVKQNCVVLTDGVECGNCARHCPTGAIQMIPLQVHHRHRHRGGREEESNEQEKQLLIPAVNVERCIGCGACENLCPARPFSAIYVEGHEVQRTI</sequence>
<feature type="domain" description="4Fe-4S ferredoxin-type" evidence="8">
    <location>
        <begin position="438"/>
        <end position="457"/>
    </location>
</feature>
<evidence type="ECO:0000256" key="2">
    <source>
        <dbReference type="ARBA" id="ARBA00022485"/>
    </source>
</evidence>
<dbReference type="InterPro" id="IPR017900">
    <property type="entry name" value="4Fe4S_Fe_S_CS"/>
</dbReference>
<reference evidence="9" key="2">
    <citation type="submission" date="2021-04" db="EMBL/GenBank/DDBJ databases">
        <authorList>
            <person name="Gilroy R."/>
        </authorList>
    </citation>
    <scope>NUCLEOTIDE SEQUENCE</scope>
    <source>
        <strain evidence="9">Gambia2-208</strain>
    </source>
</reference>
<evidence type="ECO:0000256" key="3">
    <source>
        <dbReference type="ARBA" id="ARBA00022723"/>
    </source>
</evidence>
<protein>
    <submittedName>
        <fullName evidence="9">4Fe-4S dicluster domain-containing protein</fullName>
    </submittedName>
</protein>
<feature type="transmembrane region" description="Helical" evidence="7">
    <location>
        <begin position="103"/>
        <end position="128"/>
    </location>
</feature>
<accession>A0A9D1ZHZ0</accession>
<dbReference type="PANTHER" id="PTHR30176">
    <property type="entry name" value="FERREDOXIN-TYPE PROTEIN NAPH"/>
    <property type="match status" value="1"/>
</dbReference>
<keyword evidence="5" id="KW-0408">Iron</keyword>
<feature type="transmembrane region" description="Helical" evidence="7">
    <location>
        <begin position="174"/>
        <end position="192"/>
    </location>
</feature>
<keyword evidence="2" id="KW-0004">4Fe-4S</keyword>
<dbReference type="Pfam" id="PF12838">
    <property type="entry name" value="Fer4_7"/>
    <property type="match status" value="2"/>
</dbReference>
<keyword evidence="4" id="KW-0249">Electron transport</keyword>
<dbReference type="EMBL" id="DXCV01000036">
    <property type="protein sequence ID" value="HIY88098.1"/>
    <property type="molecule type" value="Genomic_DNA"/>
</dbReference>
<dbReference type="SUPFAM" id="SSF54862">
    <property type="entry name" value="4Fe-4S ferredoxins"/>
    <property type="match status" value="2"/>
</dbReference>
<dbReference type="GO" id="GO:0051539">
    <property type="term" value="F:4 iron, 4 sulfur cluster binding"/>
    <property type="evidence" value="ECO:0007669"/>
    <property type="project" value="UniProtKB-KW"/>
</dbReference>
<evidence type="ECO:0000313" key="9">
    <source>
        <dbReference type="EMBL" id="HIY88098.1"/>
    </source>
</evidence>
<feature type="domain" description="4Fe-4S ferredoxin-type" evidence="8">
    <location>
        <begin position="381"/>
        <end position="413"/>
    </location>
</feature>
<dbReference type="PROSITE" id="PS00198">
    <property type="entry name" value="4FE4S_FER_1"/>
    <property type="match status" value="2"/>
</dbReference>
<feature type="domain" description="4Fe-4S ferredoxin-type" evidence="8">
    <location>
        <begin position="481"/>
        <end position="513"/>
    </location>
</feature>
<evidence type="ECO:0000256" key="5">
    <source>
        <dbReference type="ARBA" id="ARBA00023004"/>
    </source>
</evidence>
<keyword evidence="7" id="KW-1133">Transmembrane helix</keyword>
<proteinExistence type="predicted"/>
<feature type="domain" description="4Fe-4S ferredoxin-type" evidence="8">
    <location>
        <begin position="248"/>
        <end position="274"/>
    </location>
</feature>
<dbReference type="AlphaFoldDB" id="A0A9D1ZHZ0"/>
<dbReference type="GO" id="GO:0005886">
    <property type="term" value="C:plasma membrane"/>
    <property type="evidence" value="ECO:0007669"/>
    <property type="project" value="TreeGrafter"/>
</dbReference>
<evidence type="ECO:0000256" key="1">
    <source>
        <dbReference type="ARBA" id="ARBA00022448"/>
    </source>
</evidence>
<comment type="caution">
    <text evidence="9">The sequence shown here is derived from an EMBL/GenBank/DDBJ whole genome shotgun (WGS) entry which is preliminary data.</text>
</comment>
<feature type="transmembrane region" description="Helical" evidence="7">
    <location>
        <begin position="38"/>
        <end position="58"/>
    </location>
</feature>
<dbReference type="PROSITE" id="PS51379">
    <property type="entry name" value="4FE4S_FER_2"/>
    <property type="match status" value="6"/>
</dbReference>
<keyword evidence="3" id="KW-0479">Metal-binding</keyword>
<dbReference type="Proteomes" id="UP000886851">
    <property type="component" value="Unassembled WGS sequence"/>
</dbReference>
<dbReference type="CDD" id="cd16373">
    <property type="entry name" value="DMSOR_beta_like"/>
    <property type="match status" value="1"/>
</dbReference>
<dbReference type="Gene3D" id="3.30.70.20">
    <property type="match status" value="3"/>
</dbReference>
<keyword evidence="7" id="KW-0472">Membrane</keyword>
<dbReference type="FunFam" id="3.30.70.20:FF:000046">
    <property type="entry name" value="Periplasmic [Fe] hydrogenase large subunit"/>
    <property type="match status" value="1"/>
</dbReference>
<reference evidence="9" key="1">
    <citation type="journal article" date="2021" name="PeerJ">
        <title>Extensive microbial diversity within the chicken gut microbiome revealed by metagenomics and culture.</title>
        <authorList>
            <person name="Gilroy R."/>
            <person name="Ravi A."/>
            <person name="Getino M."/>
            <person name="Pursley I."/>
            <person name="Horton D.L."/>
            <person name="Alikhan N.F."/>
            <person name="Baker D."/>
            <person name="Gharbi K."/>
            <person name="Hall N."/>
            <person name="Watson M."/>
            <person name="Adriaenssens E.M."/>
            <person name="Foster-Nyarko E."/>
            <person name="Jarju S."/>
            <person name="Secka A."/>
            <person name="Antonio M."/>
            <person name="Oren A."/>
            <person name="Chaudhuri R.R."/>
            <person name="La Ragione R."/>
            <person name="Hildebrand F."/>
            <person name="Pallen M.J."/>
        </authorList>
    </citation>
    <scope>NUCLEOTIDE SEQUENCE</scope>
    <source>
        <strain evidence="9">Gambia2-208</strain>
    </source>
</reference>
<dbReference type="InterPro" id="IPR017896">
    <property type="entry name" value="4Fe4S_Fe-S-bd"/>
</dbReference>
<dbReference type="InterPro" id="IPR051684">
    <property type="entry name" value="Electron_Trans/Redox"/>
</dbReference>